<sequence length="115" mass="13188">MVALSTCAMEYIDLSGLTQNLVQAINQLMQLTQDFKKTIFCDNQVAVQVLIENLSWKRMWYLNRAFFFVNDVICKHGIMVRWVKTEDMQADALKKRLSGPSLSQSVPFLGIIGNR</sequence>
<dbReference type="Proteomes" id="UP000765509">
    <property type="component" value="Unassembled WGS sequence"/>
</dbReference>
<evidence type="ECO:0000313" key="1">
    <source>
        <dbReference type="EMBL" id="MBW0495956.1"/>
    </source>
</evidence>
<accession>A0A9Q3H962</accession>
<proteinExistence type="predicted"/>
<organism evidence="1 2">
    <name type="scientific">Austropuccinia psidii MF-1</name>
    <dbReference type="NCBI Taxonomy" id="1389203"/>
    <lineage>
        <taxon>Eukaryota</taxon>
        <taxon>Fungi</taxon>
        <taxon>Dikarya</taxon>
        <taxon>Basidiomycota</taxon>
        <taxon>Pucciniomycotina</taxon>
        <taxon>Pucciniomycetes</taxon>
        <taxon>Pucciniales</taxon>
        <taxon>Sphaerophragmiaceae</taxon>
        <taxon>Austropuccinia</taxon>
    </lineage>
</organism>
<evidence type="ECO:0000313" key="2">
    <source>
        <dbReference type="Proteomes" id="UP000765509"/>
    </source>
</evidence>
<dbReference type="AlphaFoldDB" id="A0A9Q3H962"/>
<keyword evidence="2" id="KW-1185">Reference proteome</keyword>
<gene>
    <name evidence="1" type="ORF">O181_035671</name>
</gene>
<comment type="caution">
    <text evidence="1">The sequence shown here is derived from an EMBL/GenBank/DDBJ whole genome shotgun (WGS) entry which is preliminary data.</text>
</comment>
<dbReference type="EMBL" id="AVOT02013369">
    <property type="protein sequence ID" value="MBW0495956.1"/>
    <property type="molecule type" value="Genomic_DNA"/>
</dbReference>
<protein>
    <submittedName>
        <fullName evidence="1">Uncharacterized protein</fullName>
    </submittedName>
</protein>
<reference evidence="1" key="1">
    <citation type="submission" date="2021-03" db="EMBL/GenBank/DDBJ databases">
        <title>Draft genome sequence of rust myrtle Austropuccinia psidii MF-1, a brazilian biotype.</title>
        <authorList>
            <person name="Quecine M.C."/>
            <person name="Pachon D.M.R."/>
            <person name="Bonatelli M.L."/>
            <person name="Correr F.H."/>
            <person name="Franceschini L.M."/>
            <person name="Leite T.F."/>
            <person name="Margarido G.R.A."/>
            <person name="Almeida C.A."/>
            <person name="Ferrarezi J.A."/>
            <person name="Labate C.A."/>
        </authorList>
    </citation>
    <scope>NUCLEOTIDE SEQUENCE</scope>
    <source>
        <strain evidence="1">MF-1</strain>
    </source>
</reference>
<name>A0A9Q3H962_9BASI</name>